<evidence type="ECO:0000313" key="2">
    <source>
        <dbReference type="EMBL" id="OGL98354.1"/>
    </source>
</evidence>
<protein>
    <submittedName>
        <fullName evidence="2">Uncharacterized protein</fullName>
    </submittedName>
</protein>
<accession>A0A1F7W8D5</accession>
<organism evidence="2 3">
    <name type="scientific">Candidatus Uhrbacteria bacterium RIFOXYB2_FULL_57_15</name>
    <dbReference type="NCBI Taxonomy" id="1802422"/>
    <lineage>
        <taxon>Bacteria</taxon>
        <taxon>Candidatus Uhriibacteriota</taxon>
    </lineage>
</organism>
<gene>
    <name evidence="2" type="ORF">A2304_01505</name>
</gene>
<keyword evidence="1" id="KW-1133">Transmembrane helix</keyword>
<dbReference type="EMBL" id="MGFE01000020">
    <property type="protein sequence ID" value="OGL98354.1"/>
    <property type="molecule type" value="Genomic_DNA"/>
</dbReference>
<evidence type="ECO:0000256" key="1">
    <source>
        <dbReference type="SAM" id="Phobius"/>
    </source>
</evidence>
<keyword evidence="1" id="KW-0472">Membrane</keyword>
<feature type="transmembrane region" description="Helical" evidence="1">
    <location>
        <begin position="6"/>
        <end position="29"/>
    </location>
</feature>
<sequence>MFHHRHASFFPFVIALLTLGLGTLMFVTLNRSVPRQLSSESVAPVVSDSGYREQSHAVIAPFLTAYQSAETDIMKLVEVEDALSALTGLTVPATYRDVQLGLAVSLTLMRDGLRGEDGSLESGFAKLMRLVGDYPWLAE</sequence>
<name>A0A1F7W8D5_9BACT</name>
<dbReference type="AlphaFoldDB" id="A0A1F7W8D5"/>
<proteinExistence type="predicted"/>
<reference evidence="2 3" key="1">
    <citation type="journal article" date="2016" name="Nat. Commun.">
        <title>Thousands of microbial genomes shed light on interconnected biogeochemical processes in an aquifer system.</title>
        <authorList>
            <person name="Anantharaman K."/>
            <person name="Brown C.T."/>
            <person name="Hug L.A."/>
            <person name="Sharon I."/>
            <person name="Castelle C.J."/>
            <person name="Probst A.J."/>
            <person name="Thomas B.C."/>
            <person name="Singh A."/>
            <person name="Wilkins M.J."/>
            <person name="Karaoz U."/>
            <person name="Brodie E.L."/>
            <person name="Williams K.H."/>
            <person name="Hubbard S.S."/>
            <person name="Banfield J.F."/>
        </authorList>
    </citation>
    <scope>NUCLEOTIDE SEQUENCE [LARGE SCALE GENOMIC DNA]</scope>
</reference>
<keyword evidence="1" id="KW-0812">Transmembrane</keyword>
<dbReference type="Proteomes" id="UP000176501">
    <property type="component" value="Unassembled WGS sequence"/>
</dbReference>
<comment type="caution">
    <text evidence="2">The sequence shown here is derived from an EMBL/GenBank/DDBJ whole genome shotgun (WGS) entry which is preliminary data.</text>
</comment>
<evidence type="ECO:0000313" key="3">
    <source>
        <dbReference type="Proteomes" id="UP000176501"/>
    </source>
</evidence>